<reference evidence="2" key="1">
    <citation type="submission" date="2013-02" db="EMBL/GenBank/DDBJ databases">
        <authorList>
            <person name="Hughes D."/>
        </authorList>
    </citation>
    <scope>NUCLEOTIDE SEQUENCE</scope>
    <source>
        <strain>Durham</strain>
        <strain evidence="2">NC isolate 2 -- Noor lab</strain>
    </source>
</reference>
<organism evidence="1 2">
    <name type="scientific">Megaselia scalaris</name>
    <name type="common">Humpbacked fly</name>
    <name type="synonym">Phora scalaris</name>
    <dbReference type="NCBI Taxonomy" id="36166"/>
    <lineage>
        <taxon>Eukaryota</taxon>
        <taxon>Metazoa</taxon>
        <taxon>Ecdysozoa</taxon>
        <taxon>Arthropoda</taxon>
        <taxon>Hexapoda</taxon>
        <taxon>Insecta</taxon>
        <taxon>Pterygota</taxon>
        <taxon>Neoptera</taxon>
        <taxon>Endopterygota</taxon>
        <taxon>Diptera</taxon>
        <taxon>Brachycera</taxon>
        <taxon>Muscomorpha</taxon>
        <taxon>Platypezoidea</taxon>
        <taxon>Phoridae</taxon>
        <taxon>Megaseliini</taxon>
        <taxon>Megaselia</taxon>
    </lineage>
</organism>
<evidence type="ECO:0000313" key="1">
    <source>
        <dbReference type="EnsemblMetazoa" id="MESCA000233-PA"/>
    </source>
</evidence>
<protein>
    <submittedName>
        <fullName evidence="1">Uncharacterized protein</fullName>
    </submittedName>
</protein>
<dbReference type="EMBL" id="CAQQ02120486">
    <property type="status" value="NOT_ANNOTATED_CDS"/>
    <property type="molecule type" value="Genomic_DNA"/>
</dbReference>
<proteinExistence type="predicted"/>
<evidence type="ECO:0000313" key="2">
    <source>
        <dbReference type="Proteomes" id="UP000015102"/>
    </source>
</evidence>
<keyword evidence="2" id="KW-1185">Reference proteome</keyword>
<dbReference type="HOGENOM" id="CLU_2545206_0_0_1"/>
<accession>T1GAH6</accession>
<dbReference type="EnsemblMetazoa" id="MESCA000233-RA">
    <property type="protein sequence ID" value="MESCA000233-PA"/>
    <property type="gene ID" value="MESCA000233"/>
</dbReference>
<name>T1GAH6_MEGSC</name>
<dbReference type="EMBL" id="CAQQ02120485">
    <property type="status" value="NOT_ANNOTATED_CDS"/>
    <property type="molecule type" value="Genomic_DNA"/>
</dbReference>
<dbReference type="Proteomes" id="UP000015102">
    <property type="component" value="Unassembled WGS sequence"/>
</dbReference>
<reference evidence="1" key="2">
    <citation type="submission" date="2015-06" db="UniProtKB">
        <authorList>
            <consortium name="EnsemblMetazoa"/>
        </authorList>
    </citation>
    <scope>IDENTIFICATION</scope>
</reference>
<sequence>MKRQTDPDWLLFIFSYIDSVLFPVAKALLNQPPFTHESMNLCCVCGFLLFSTTNRQPISKYLCIILEKPKNVKSTLNKRNETS</sequence>
<dbReference type="AlphaFoldDB" id="T1GAH6"/>